<dbReference type="CDD" id="cd00806">
    <property type="entry name" value="TrpRS_core"/>
    <property type="match status" value="1"/>
</dbReference>
<keyword evidence="4 8" id="KW-0067">ATP-binding</keyword>
<comment type="function">
    <text evidence="8">Catalyzes the attachment of tryptophan to tRNA(Trp).</text>
</comment>
<comment type="similarity">
    <text evidence="1 8 9">Belongs to the class-I aminoacyl-tRNA synthetase family.</text>
</comment>
<dbReference type="PRINTS" id="PR01039">
    <property type="entry name" value="TRNASYNTHTRP"/>
</dbReference>
<comment type="catalytic activity">
    <reaction evidence="7 8">
        <text>tRNA(Trp) + L-tryptophan + ATP = L-tryptophyl-tRNA(Trp) + AMP + diphosphate + H(+)</text>
        <dbReference type="Rhea" id="RHEA:24080"/>
        <dbReference type="Rhea" id="RHEA-COMP:9671"/>
        <dbReference type="Rhea" id="RHEA-COMP:9705"/>
        <dbReference type="ChEBI" id="CHEBI:15378"/>
        <dbReference type="ChEBI" id="CHEBI:30616"/>
        <dbReference type="ChEBI" id="CHEBI:33019"/>
        <dbReference type="ChEBI" id="CHEBI:57912"/>
        <dbReference type="ChEBI" id="CHEBI:78442"/>
        <dbReference type="ChEBI" id="CHEBI:78535"/>
        <dbReference type="ChEBI" id="CHEBI:456215"/>
        <dbReference type="EC" id="6.1.1.2"/>
    </reaction>
</comment>
<keyword evidence="8" id="KW-0963">Cytoplasm</keyword>
<dbReference type="SUPFAM" id="SSF52374">
    <property type="entry name" value="Nucleotidylyl transferase"/>
    <property type="match status" value="1"/>
</dbReference>
<feature type="binding site" evidence="8">
    <location>
        <begin position="205"/>
        <end position="209"/>
    </location>
    <ligand>
        <name>ATP</name>
        <dbReference type="ChEBI" id="CHEBI:30616"/>
    </ligand>
</feature>
<comment type="subunit">
    <text evidence="8">Homodimer.</text>
</comment>
<dbReference type="Gene3D" id="3.40.50.620">
    <property type="entry name" value="HUPs"/>
    <property type="match status" value="1"/>
</dbReference>
<feature type="short sequence motif" description="'KMSKS' region" evidence="8">
    <location>
        <begin position="205"/>
        <end position="209"/>
    </location>
</feature>
<proteinExistence type="inferred from homology"/>
<dbReference type="GO" id="GO:0005524">
    <property type="term" value="F:ATP binding"/>
    <property type="evidence" value="ECO:0007669"/>
    <property type="project" value="UniProtKB-UniRule"/>
</dbReference>
<keyword evidence="3 8" id="KW-0547">Nucleotide-binding</keyword>
<dbReference type="EC" id="6.1.1.2" evidence="8"/>
<keyword evidence="5 8" id="KW-0648">Protein biosynthesis</keyword>
<dbReference type="InterPro" id="IPR002306">
    <property type="entry name" value="Trp-tRNA-ligase"/>
</dbReference>
<evidence type="ECO:0000256" key="5">
    <source>
        <dbReference type="ARBA" id="ARBA00022917"/>
    </source>
</evidence>
<feature type="binding site" evidence="8">
    <location>
        <position position="144"/>
    </location>
    <ligand>
        <name>L-tryptophan</name>
        <dbReference type="ChEBI" id="CHEBI:57912"/>
    </ligand>
</feature>
<evidence type="ECO:0000256" key="6">
    <source>
        <dbReference type="ARBA" id="ARBA00023146"/>
    </source>
</evidence>
<evidence type="ECO:0000256" key="9">
    <source>
        <dbReference type="RuleBase" id="RU363036"/>
    </source>
</evidence>
<protein>
    <recommendedName>
        <fullName evidence="8">Tryptophan--tRNA ligase</fullName>
        <ecNumber evidence="8">6.1.1.2</ecNumber>
    </recommendedName>
    <alternativeName>
        <fullName evidence="8">Tryptophanyl-tRNA synthetase</fullName>
        <shortName evidence="8">TrpRS</shortName>
    </alternativeName>
</protein>
<dbReference type="PANTHER" id="PTHR43766">
    <property type="entry name" value="TRYPTOPHAN--TRNA LIGASE, MITOCHONDRIAL"/>
    <property type="match status" value="1"/>
</dbReference>
<evidence type="ECO:0000256" key="1">
    <source>
        <dbReference type="ARBA" id="ARBA00005594"/>
    </source>
</evidence>
<comment type="subcellular location">
    <subcellularLocation>
        <location evidence="8">Cytoplasm</location>
    </subcellularLocation>
</comment>
<evidence type="ECO:0000256" key="8">
    <source>
        <dbReference type="HAMAP-Rule" id="MF_00140"/>
    </source>
</evidence>
<comment type="caution">
    <text evidence="10">The sequence shown here is derived from an EMBL/GenBank/DDBJ whole genome shotgun (WGS) entry which is preliminary data.</text>
</comment>
<feature type="short sequence motif" description="'HIGH' region" evidence="8">
    <location>
        <begin position="13"/>
        <end position="21"/>
    </location>
</feature>
<gene>
    <name evidence="8" type="primary">trpS</name>
    <name evidence="10" type="ORF">TM51_12198</name>
</gene>
<dbReference type="InterPro" id="IPR024109">
    <property type="entry name" value="Trp-tRNA-ligase_bac-type"/>
</dbReference>
<accession>A0A9P2WQ12</accession>
<dbReference type="NCBIfam" id="NF009207">
    <property type="entry name" value="PRK12556.1"/>
    <property type="match status" value="1"/>
</dbReference>
<keyword evidence="11" id="KW-1185">Reference proteome</keyword>
<evidence type="ECO:0000256" key="7">
    <source>
        <dbReference type="ARBA" id="ARBA00049929"/>
    </source>
</evidence>
<dbReference type="GO" id="GO:0004830">
    <property type="term" value="F:tryptophan-tRNA ligase activity"/>
    <property type="evidence" value="ECO:0007669"/>
    <property type="project" value="UniProtKB-UniRule"/>
</dbReference>
<dbReference type="AlphaFoldDB" id="A0A9P2WQ12"/>
<dbReference type="RefSeq" id="WP_011292799.1">
    <property type="nucleotide sequence ID" value="NZ_AOSG01000069.1"/>
</dbReference>
<dbReference type="InterPro" id="IPR050203">
    <property type="entry name" value="Trp-tRNA_synthetase"/>
</dbReference>
<dbReference type="EMBL" id="AOSG01000069">
    <property type="protein sequence ID" value="EOR70549.1"/>
    <property type="molecule type" value="Genomic_DNA"/>
</dbReference>
<dbReference type="InterPro" id="IPR001412">
    <property type="entry name" value="aa-tRNA-synth_I_CS"/>
</dbReference>
<dbReference type="PANTHER" id="PTHR43766:SF1">
    <property type="entry name" value="TRYPTOPHAN--TRNA LIGASE, MITOCHONDRIAL"/>
    <property type="match status" value="1"/>
</dbReference>
<dbReference type="GO" id="GO:0005829">
    <property type="term" value="C:cytosol"/>
    <property type="evidence" value="ECO:0007669"/>
    <property type="project" value="TreeGrafter"/>
</dbReference>
<reference evidence="10 11" key="1">
    <citation type="journal article" date="2013" name="Genome Announc.">
        <title>Draft Genome Sequence of the Lignocellulose Decomposer Thermobifida fusca Strain TM51.</title>
        <authorList>
            <person name="Toth A."/>
            <person name="Barna T."/>
            <person name="Nagy I."/>
            <person name="Horvath B."/>
            <person name="Nagy I."/>
            <person name="Tancsics A."/>
            <person name="Kriszt B."/>
            <person name="Baka E."/>
            <person name="Fekete C."/>
            <person name="Kukolya J."/>
        </authorList>
    </citation>
    <scope>NUCLEOTIDE SEQUENCE [LARGE SCALE GENOMIC DNA]</scope>
    <source>
        <strain evidence="10 11">TM51</strain>
    </source>
</reference>
<dbReference type="GO" id="GO:0006436">
    <property type="term" value="P:tryptophanyl-tRNA aminoacylation"/>
    <property type="evidence" value="ECO:0007669"/>
    <property type="project" value="UniProtKB-UniRule"/>
</dbReference>
<dbReference type="Gene3D" id="1.10.240.10">
    <property type="entry name" value="Tyrosyl-Transfer RNA Synthetase"/>
    <property type="match status" value="1"/>
</dbReference>
<evidence type="ECO:0000313" key="10">
    <source>
        <dbReference type="EMBL" id="EOR70549.1"/>
    </source>
</evidence>
<dbReference type="Pfam" id="PF00579">
    <property type="entry name" value="tRNA-synt_1b"/>
    <property type="match status" value="1"/>
</dbReference>
<evidence type="ECO:0000256" key="4">
    <source>
        <dbReference type="ARBA" id="ARBA00022840"/>
    </source>
</evidence>
<dbReference type="NCBIfam" id="TIGR00233">
    <property type="entry name" value="trpS"/>
    <property type="match status" value="1"/>
</dbReference>
<evidence type="ECO:0000256" key="2">
    <source>
        <dbReference type="ARBA" id="ARBA00022598"/>
    </source>
</evidence>
<feature type="binding site" evidence="8">
    <location>
        <begin position="156"/>
        <end position="158"/>
    </location>
    <ligand>
        <name>ATP</name>
        <dbReference type="ChEBI" id="CHEBI:30616"/>
    </ligand>
</feature>
<feature type="binding site" evidence="8">
    <location>
        <begin position="12"/>
        <end position="14"/>
    </location>
    <ligand>
        <name>ATP</name>
        <dbReference type="ChEBI" id="CHEBI:30616"/>
    </ligand>
</feature>
<evidence type="ECO:0000313" key="11">
    <source>
        <dbReference type="Proteomes" id="UP000014184"/>
    </source>
</evidence>
<evidence type="ECO:0000256" key="3">
    <source>
        <dbReference type="ARBA" id="ARBA00022741"/>
    </source>
</evidence>
<dbReference type="FunFam" id="1.10.240.10:FF:000005">
    <property type="entry name" value="Tryptophan--tRNA ligase"/>
    <property type="match status" value="1"/>
</dbReference>
<name>A0A9P2WQ12_THEFU</name>
<dbReference type="InterPro" id="IPR014729">
    <property type="entry name" value="Rossmann-like_a/b/a_fold"/>
</dbReference>
<dbReference type="PROSITE" id="PS00178">
    <property type="entry name" value="AA_TRNA_LIGASE_I"/>
    <property type="match status" value="1"/>
</dbReference>
<sequence length="336" mass="37169">MAATKTYLTGVKPTGEPHLGNYLGAIKPALEAAREYDAFYFIADYHALTTVRDPEAMRHNIRSVAATWLACGLDPERTVLYRQSDIPETFELTWILSCVTGKGLMNRAHAYKAARDRNAAAGVTDLDAGINMGLYNYPILMAVDILIMETDLVPVGRDQAQHVEYAADIAGSFNHLFGDGYTFRIPQGVFPEGDASVLPGIDGRKMSKSYDNHIPLFLPENKLKKLIRRIPTDSTPVEAPKDPDSSVVFQLLTHFADAEQIAETRKRLEAGGMGWGELKNDLFEAINTEIAPMRERYEELMASGSELDDVLAEGARRARERAQRVLAQVRAAIGID</sequence>
<dbReference type="HAMAP" id="MF_00140_B">
    <property type="entry name" value="Trp_tRNA_synth_B"/>
    <property type="match status" value="1"/>
</dbReference>
<keyword evidence="2 8" id="KW-0436">Ligase</keyword>
<keyword evidence="6 8" id="KW-0030">Aminoacyl-tRNA synthetase</keyword>
<organism evidence="10 11">
    <name type="scientific">Thermobifida fusca TM51</name>
    <dbReference type="NCBI Taxonomy" id="1169414"/>
    <lineage>
        <taxon>Bacteria</taxon>
        <taxon>Bacillati</taxon>
        <taxon>Actinomycetota</taxon>
        <taxon>Actinomycetes</taxon>
        <taxon>Streptosporangiales</taxon>
        <taxon>Nocardiopsidaceae</taxon>
        <taxon>Thermobifida</taxon>
    </lineage>
</organism>
<dbReference type="Proteomes" id="UP000014184">
    <property type="component" value="Unassembled WGS sequence"/>
</dbReference>
<dbReference type="InterPro" id="IPR002305">
    <property type="entry name" value="aa-tRNA-synth_Ic"/>
</dbReference>
<feature type="binding site" evidence="8">
    <location>
        <position position="198"/>
    </location>
    <ligand>
        <name>ATP</name>
        <dbReference type="ChEBI" id="CHEBI:30616"/>
    </ligand>
</feature>
<feature type="binding site" evidence="8">
    <location>
        <begin position="20"/>
        <end position="21"/>
    </location>
    <ligand>
        <name>ATP</name>
        <dbReference type="ChEBI" id="CHEBI:30616"/>
    </ligand>
</feature>